<feature type="compositionally biased region" description="Basic residues" evidence="2">
    <location>
        <begin position="1140"/>
        <end position="1151"/>
    </location>
</feature>
<sequence>MADDMDSDTCVGFKRTIKDSEETQTLPQRSDSPSAIPEQDSHSSEIVSPLKQDADFIDKSSPCLVSESSKKDKSSPHGQVSETHLEELQEIPNSANEKLVSLGFVSGFPASDGVAQDFMGNCEVGLVSDGEFVTTETAKTLDDEKKGEGEVGFSGIQKLMQETESATESFEKAAESQSSLEAKKKQLLEEVEAMLAPAEKAQVKTAADGSVGSFRIEVIDDTALMILPGNGRGKELGCAQRNGNKNAKQEMNGKKARAAARKERVANRLVEARSLSLEKEKGTKIIYSRKELEAMRFVDVGEKEKVAHCLVEASSLSFEKGKGTKISYSRKELEAMRYVNVVEQKKLWKDIYSGLGPVVAKEYDDMASAKQQKNTHNNFEHRKRFEKMEAGPGILGESFSENVDIELENLMNNETQDASALDPFCSYSATDEDGHPFQEKECTEDYDSDEDYASIQRPAFAVDGEPNFESGSPEDGLEYLRRVRWEAAQIPKVKIAKVDRSKFNKEQSAYMPKIPEIAKCPEQFMPLKQWEDAFLAEFSELRLALSGFEGSHASTSRGPQSNIILHGKFEKLLNVESQEVDFHWLQDRSIFGSSTDQPSLSINSGNNASLPAENSSPKLCVTQSSSDTPLLSVILKMDSVARVSMLRKRIKAVEDMTTLSRNDCLWLFALCAVVDTPLDADTSASLRSLLRKCAALRAAKSTLDDEAVMLNILATISGRYFGHQITVAECGGSTALRLCSVEGVKSIPLILDHKLTKEDELMVHSAQHNISRGCCGSNVNGRQPAGVGTSMQKRSGAPLSLKLSGLLLTKLNSCRHSDTAMVTTRRKAAAAASATPDPKTPANDRDPHSIARNPKTPFSSTAITPASVKSVLLQDWWLVKAKGKGLAVGGFACRERLGVRVFCSAAISKRHSATVLETVDGIMITVSGCLNRSRTHQNGFPSELYDHFLLGFPFDWEEYAAVVTGDNSTDIVSSMRNSAYKKFNVSSGTNESNSLPFSLDDLPVTRARDLSMLNFGDSDYCSLVKSIFSDILKTSRDNASGHTGSPIGLKMENCSPVPNVDSGTTETPAKHKKVKVKEDKNPMTEENKKIRKIPPSCSVGVLTRSMTRRSMTGNVFHTRTTRKDYTKTHDQKKVVAHQLFRQRQRRNKEKKSKGETQ</sequence>
<evidence type="ECO:0000313" key="5">
    <source>
        <dbReference type="Proteomes" id="UP000290289"/>
    </source>
</evidence>
<dbReference type="Pfam" id="PF04938">
    <property type="entry name" value="SIP1"/>
    <property type="match status" value="1"/>
</dbReference>
<organism evidence="4 5">
    <name type="scientific">Malus domestica</name>
    <name type="common">Apple</name>
    <name type="synonym">Pyrus malus</name>
    <dbReference type="NCBI Taxonomy" id="3750"/>
    <lineage>
        <taxon>Eukaryota</taxon>
        <taxon>Viridiplantae</taxon>
        <taxon>Streptophyta</taxon>
        <taxon>Embryophyta</taxon>
        <taxon>Tracheophyta</taxon>
        <taxon>Spermatophyta</taxon>
        <taxon>Magnoliopsida</taxon>
        <taxon>eudicotyledons</taxon>
        <taxon>Gunneridae</taxon>
        <taxon>Pentapetalae</taxon>
        <taxon>rosids</taxon>
        <taxon>fabids</taxon>
        <taxon>Rosales</taxon>
        <taxon>Rosaceae</taxon>
        <taxon>Amygdaloideae</taxon>
        <taxon>Maleae</taxon>
        <taxon>Malus</taxon>
    </lineage>
</organism>
<accession>A0A498K0D7</accession>
<feature type="region of interest" description="Disordered" evidence="2">
    <location>
        <begin position="1"/>
        <end position="92"/>
    </location>
</feature>
<comment type="caution">
    <text evidence="4">The sequence shown here is derived from an EMBL/GenBank/DDBJ whole genome shotgun (WGS) entry which is preliminary data.</text>
</comment>
<dbReference type="EMBL" id="RDQH01000330">
    <property type="protein sequence ID" value="RXI00748.1"/>
    <property type="molecule type" value="Genomic_DNA"/>
</dbReference>
<evidence type="ECO:0000259" key="3">
    <source>
        <dbReference type="Pfam" id="PF09133"/>
    </source>
</evidence>
<dbReference type="GO" id="GO:0000387">
    <property type="term" value="P:spliceosomal snRNP assembly"/>
    <property type="evidence" value="ECO:0007669"/>
    <property type="project" value="InterPro"/>
</dbReference>
<feature type="compositionally biased region" description="Polar residues" evidence="2">
    <location>
        <begin position="23"/>
        <end position="33"/>
    </location>
</feature>
<dbReference type="STRING" id="3750.A0A498K0D7"/>
<dbReference type="AlphaFoldDB" id="A0A498K0D7"/>
<dbReference type="PANTHER" id="PTHR12794:SF0">
    <property type="entry name" value="GEM-ASSOCIATED PROTEIN 2"/>
    <property type="match status" value="1"/>
</dbReference>
<feature type="compositionally biased region" description="Low complexity" evidence="2">
    <location>
        <begin position="825"/>
        <end position="841"/>
    </location>
</feature>
<feature type="region of interest" description="Disordered" evidence="2">
    <location>
        <begin position="825"/>
        <end position="858"/>
    </location>
</feature>
<keyword evidence="5" id="KW-1185">Reference proteome</keyword>
<dbReference type="PANTHER" id="PTHR12794">
    <property type="entry name" value="GEMIN2"/>
    <property type="match status" value="1"/>
</dbReference>
<dbReference type="GO" id="GO:0005634">
    <property type="term" value="C:nucleus"/>
    <property type="evidence" value="ECO:0007669"/>
    <property type="project" value="TreeGrafter"/>
</dbReference>
<reference evidence="4 5" key="1">
    <citation type="submission" date="2018-10" db="EMBL/GenBank/DDBJ databases">
        <title>A high-quality apple genome assembly.</title>
        <authorList>
            <person name="Hu J."/>
        </authorList>
    </citation>
    <scope>NUCLEOTIDE SEQUENCE [LARGE SCALE GENOMIC DNA]</scope>
    <source>
        <strain evidence="5">cv. HFTH1</strain>
        <tissue evidence="4">Young leaf</tissue>
    </source>
</reference>
<feature type="domain" description="SANTA" evidence="3">
    <location>
        <begin position="871"/>
        <end position="959"/>
    </location>
</feature>
<dbReference type="Pfam" id="PF09133">
    <property type="entry name" value="SANTA"/>
    <property type="match status" value="1"/>
</dbReference>
<evidence type="ECO:0000313" key="4">
    <source>
        <dbReference type="EMBL" id="RXI00748.1"/>
    </source>
</evidence>
<proteinExistence type="inferred from homology"/>
<dbReference type="InterPro" id="IPR015216">
    <property type="entry name" value="SANTA"/>
</dbReference>
<name>A0A498K0D7_MALDO</name>
<evidence type="ECO:0000256" key="2">
    <source>
        <dbReference type="SAM" id="MobiDB-lite"/>
    </source>
</evidence>
<dbReference type="InterPro" id="IPR035426">
    <property type="entry name" value="Gemin2/Brr1"/>
</dbReference>
<comment type="similarity">
    <text evidence="1">Belongs to the gemin-2 family.</text>
</comment>
<evidence type="ECO:0000256" key="1">
    <source>
        <dbReference type="ARBA" id="ARBA00025758"/>
    </source>
</evidence>
<dbReference type="Proteomes" id="UP000290289">
    <property type="component" value="Chromosome 4"/>
</dbReference>
<gene>
    <name evidence="4" type="ORF">DVH24_000982</name>
</gene>
<feature type="compositionally biased region" description="Basic and acidic residues" evidence="2">
    <location>
        <begin position="1121"/>
        <end position="1133"/>
    </location>
</feature>
<feature type="region of interest" description="Disordered" evidence="2">
    <location>
        <begin position="1118"/>
        <end position="1157"/>
    </location>
</feature>
<dbReference type="Gene3D" id="1.20.58.1070">
    <property type="match status" value="1"/>
</dbReference>
<protein>
    <recommendedName>
        <fullName evidence="3">SANTA domain-containing protein</fullName>
    </recommendedName>
</protein>
<dbReference type="GO" id="GO:0032797">
    <property type="term" value="C:SMN complex"/>
    <property type="evidence" value="ECO:0007669"/>
    <property type="project" value="TreeGrafter"/>
</dbReference>